<proteinExistence type="predicted"/>
<accession>A0A7J8M089</accession>
<feature type="non-terminal residue" evidence="1">
    <location>
        <position position="1"/>
    </location>
</feature>
<keyword evidence="2" id="KW-1185">Reference proteome</keyword>
<name>A0A7J8M089_9ROSI</name>
<dbReference type="PANTHER" id="PTHR46503:SF9">
    <property type="entry name" value="INTER ALPHA-TRYPSIN INHIBITOR, HEAVY CHAIN-LIKE PROTEIN"/>
    <property type="match status" value="1"/>
</dbReference>
<comment type="caution">
    <text evidence="1">The sequence shown here is derived from an EMBL/GenBank/DDBJ whole genome shotgun (WGS) entry which is preliminary data.</text>
</comment>
<evidence type="ECO:0000313" key="2">
    <source>
        <dbReference type="Proteomes" id="UP000593572"/>
    </source>
</evidence>
<organism evidence="1 2">
    <name type="scientific">Gossypium lobatum</name>
    <dbReference type="NCBI Taxonomy" id="34289"/>
    <lineage>
        <taxon>Eukaryota</taxon>
        <taxon>Viridiplantae</taxon>
        <taxon>Streptophyta</taxon>
        <taxon>Embryophyta</taxon>
        <taxon>Tracheophyta</taxon>
        <taxon>Spermatophyta</taxon>
        <taxon>Magnoliopsida</taxon>
        <taxon>eudicotyledons</taxon>
        <taxon>Gunneridae</taxon>
        <taxon>Pentapetalae</taxon>
        <taxon>rosids</taxon>
        <taxon>malvids</taxon>
        <taxon>Malvales</taxon>
        <taxon>Malvaceae</taxon>
        <taxon>Malvoideae</taxon>
        <taxon>Gossypium</taxon>
    </lineage>
</organism>
<dbReference type="PANTHER" id="PTHR46503">
    <property type="entry name" value="INTER-ALPHA-TRYPSIN INHIBITOR HEAVY CHAIN-LIKE PROTEIN"/>
    <property type="match status" value="1"/>
</dbReference>
<dbReference type="AlphaFoldDB" id="A0A7J8M089"/>
<dbReference type="Proteomes" id="UP000593572">
    <property type="component" value="Unassembled WGS sequence"/>
</dbReference>
<gene>
    <name evidence="1" type="ORF">Golob_014954</name>
</gene>
<reference evidence="1 2" key="1">
    <citation type="journal article" date="2019" name="Genome Biol. Evol.">
        <title>Insights into the evolution of the New World diploid cottons (Gossypium, subgenus Houzingenia) based on genome sequencing.</title>
        <authorList>
            <person name="Grover C.E."/>
            <person name="Arick M.A. 2nd"/>
            <person name="Thrash A."/>
            <person name="Conover J.L."/>
            <person name="Sanders W.S."/>
            <person name="Peterson D.G."/>
            <person name="Frelichowski J.E."/>
            <person name="Scheffler J.A."/>
            <person name="Scheffler B.E."/>
            <person name="Wendel J.F."/>
        </authorList>
    </citation>
    <scope>NUCLEOTIDE SEQUENCE [LARGE SCALE GENOMIC DNA]</scope>
    <source>
        <strain evidence="1">157</strain>
        <tissue evidence="1">Leaf</tissue>
    </source>
</reference>
<sequence length="353" mass="39101">MAEKSVIADEFSSSVSCGLMLSKRIYYGKGASPTPALMSRSLSSTESCYLPTAVMAYAVVSEPSVVDNPDVPSYQPYVHGRCEPPALIPLHMHEVSMEVDCWMDTAFVTASGAWRVHCIMAGRRCDCRVAVPMGEKGSILGVEVDISETEKSSYNSKWVTLADSKDMEKVAKSGDGFFLTPHIYTFRIPQVEGGSYVSIKVCWSQKLPYKDGQFCLTVPFSFPTYVIPVGKKIPKREKIQLNVNSGSGTELMIQCSSHPLKELSREVRKLSFVYEAEVPAWSTSDLDFAYTVTSSDLFGGVLLQSPALRDFDEREMFCLYLFPGNKQIRRVRSLGIVEGVVDAEIRILGLQDT</sequence>
<dbReference type="EMBL" id="JABEZX010000006">
    <property type="protein sequence ID" value="MBA0557912.1"/>
    <property type="molecule type" value="Genomic_DNA"/>
</dbReference>
<evidence type="ECO:0000313" key="1">
    <source>
        <dbReference type="EMBL" id="MBA0557912.1"/>
    </source>
</evidence>
<protein>
    <submittedName>
        <fullName evidence="1">Uncharacterized protein</fullName>
    </submittedName>
</protein>